<keyword evidence="5 14" id="KW-0347">Helicase</keyword>
<sequence>MLLALQYRAGYFKHILAVTFTNKATQEMKDRILWYLDTFAKGEPDPLADELKAELGLDNNTFRQYAQEAQSAILHQYAQFSISTIDAFFQKVIRSFTREAGLVGDYRLEIEQDAVMEEVIDNLIDELGANKELTDWVVEFAKENLENERAWDVRQNLIDFSNEIFREEFKDIEELVIKTTSDRKFFNTLRTTLWQQKNFFLSKVTAPAKEALSLLNEWNPSDIHYGKGSGLYGFLEQYAAEKRLKEIKPAGDRVATYFMTAENWPSKTCRNRQGLIAVADHKIIPIIQQLMADYDAHFEKSLSAEVAIQNLYVFGLLADISRKLREYKDENNLMLLADAPKFLNGVIQDSDTPFIYEKVGSFYKNYLIDEFQDTSAMQWKNFLPLLVNSLDQGFSSLVVGDVKQAIYRWRGGDLKLLQQEIEHHIGPSRVSVKELSSNYRSAPVVVDFNNAVFDKASKIVTMETGQSIPVEAYRDITQKISRHSEGFVQVKFLHEEESMKWKEQALDEIPLYLERLQEMGVPLKDIAFLVRKNEEGQEIVAHLLNYKNSGKAKPGCAYDVISNESLRLDGAATVNLLLGALRYLLNPDDAIARAQLGYEFAKLHEPGRNLTEVFAVTNQVFFEGNLPDAFKKEKPALKKLPLFELTETIIDIFKLGDVTGEIAYLLAFQNLVLEFYTREKNDLGAFLEWWENNKHKKSVQVSGEVDAAQILTVHKSKGLQFKYVIIPFCTWNLDHDALRSPHLWVTAEQQPYADAGFMPVKYSSILQQTYFADYYETERTRSYLDNLNLLYVALTRAETGLMVMAPHPDVRNTKKNVSALLYASIPKENEKHWSEALQEYNAGVWSAASSTSVARDNAMTLPVYTSFRWRNKLVMRQSAKSFFEDTPSEQQEKITYGIHLHAVLSRIQYAQDIPDTLDRIVLEGLITQGQKEELSDQLQELLRNDQIASWFSEAWDVRTEIPILMPGGIENRIDRLLIKNKKAIVIDFKTGEPTRADQHQVSEYMEILRQMNFIDITGFLLYIRKGEVISVPRGKPKAVRKKDEQQLGLGF</sequence>
<dbReference type="EC" id="5.6.2.4" evidence="12"/>
<evidence type="ECO:0000256" key="8">
    <source>
        <dbReference type="ARBA" id="ARBA00023125"/>
    </source>
</evidence>
<keyword evidence="2 14" id="KW-0547">Nucleotide-binding</keyword>
<proteinExistence type="predicted"/>
<keyword evidence="7 14" id="KW-0067">ATP-binding</keyword>
<evidence type="ECO:0000256" key="12">
    <source>
        <dbReference type="ARBA" id="ARBA00034808"/>
    </source>
</evidence>
<dbReference type="PROSITE" id="PS51217">
    <property type="entry name" value="UVRD_HELICASE_CTER"/>
    <property type="match status" value="1"/>
</dbReference>
<evidence type="ECO:0000256" key="7">
    <source>
        <dbReference type="ARBA" id="ARBA00022840"/>
    </source>
</evidence>
<dbReference type="Pfam" id="PF12705">
    <property type="entry name" value="PDDEXK_1"/>
    <property type="match status" value="1"/>
</dbReference>
<keyword evidence="8" id="KW-0238">DNA-binding</keyword>
<keyword evidence="18" id="KW-1185">Reference proteome</keyword>
<dbReference type="PROSITE" id="PS51198">
    <property type="entry name" value="UVRD_HELICASE_ATP_BIND"/>
    <property type="match status" value="1"/>
</dbReference>
<evidence type="ECO:0000313" key="17">
    <source>
        <dbReference type="EMBL" id="MBL0741215.1"/>
    </source>
</evidence>
<dbReference type="SUPFAM" id="SSF52540">
    <property type="entry name" value="P-loop containing nucleoside triphosphate hydrolases"/>
    <property type="match status" value="1"/>
</dbReference>
<keyword evidence="3" id="KW-0227">DNA damage</keyword>
<dbReference type="Gene3D" id="3.90.320.10">
    <property type="match status" value="1"/>
</dbReference>
<dbReference type="Proteomes" id="UP000613030">
    <property type="component" value="Unassembled WGS sequence"/>
</dbReference>
<keyword evidence="1" id="KW-0540">Nuclease</keyword>
<evidence type="ECO:0000256" key="4">
    <source>
        <dbReference type="ARBA" id="ARBA00022801"/>
    </source>
</evidence>
<accession>A0ABS1KPF2</accession>
<evidence type="ECO:0000256" key="14">
    <source>
        <dbReference type="PROSITE-ProRule" id="PRU00560"/>
    </source>
</evidence>
<evidence type="ECO:0000256" key="11">
    <source>
        <dbReference type="ARBA" id="ARBA00034617"/>
    </source>
</evidence>
<dbReference type="InterPro" id="IPR000212">
    <property type="entry name" value="DNA_helicase_UvrD/REP"/>
</dbReference>
<evidence type="ECO:0000256" key="10">
    <source>
        <dbReference type="ARBA" id="ARBA00023235"/>
    </source>
</evidence>
<gene>
    <name evidence="17" type="ORF">JI741_08285</name>
</gene>
<dbReference type="InterPro" id="IPR014017">
    <property type="entry name" value="DNA_helicase_UvrD-like_C"/>
</dbReference>
<dbReference type="Pfam" id="PF13361">
    <property type="entry name" value="UvrD_C"/>
    <property type="match status" value="1"/>
</dbReference>
<organism evidence="17 18">
    <name type="scientific">Chryseolinea lacunae</name>
    <dbReference type="NCBI Taxonomy" id="2801331"/>
    <lineage>
        <taxon>Bacteria</taxon>
        <taxon>Pseudomonadati</taxon>
        <taxon>Bacteroidota</taxon>
        <taxon>Cytophagia</taxon>
        <taxon>Cytophagales</taxon>
        <taxon>Fulvivirgaceae</taxon>
        <taxon>Chryseolinea</taxon>
    </lineage>
</organism>
<dbReference type="Pfam" id="PF00580">
    <property type="entry name" value="UvrD-helicase"/>
    <property type="match status" value="1"/>
</dbReference>
<feature type="domain" description="UvrD-like helicase C-terminal" evidence="16">
    <location>
        <begin position="466"/>
        <end position="718"/>
    </location>
</feature>
<keyword evidence="9" id="KW-0234">DNA repair</keyword>
<evidence type="ECO:0000256" key="2">
    <source>
        <dbReference type="ARBA" id="ARBA00022741"/>
    </source>
</evidence>
<comment type="caution">
    <text evidence="14">Lacks conserved residue(s) required for the propagation of feature annotation.</text>
</comment>
<keyword evidence="10" id="KW-0413">Isomerase</keyword>
<protein>
    <recommendedName>
        <fullName evidence="12">DNA 3'-5' helicase</fullName>
        <ecNumber evidence="12">5.6.2.4</ecNumber>
    </recommendedName>
</protein>
<evidence type="ECO:0000256" key="5">
    <source>
        <dbReference type="ARBA" id="ARBA00022806"/>
    </source>
</evidence>
<dbReference type="Gene3D" id="3.40.50.300">
    <property type="entry name" value="P-loop containing nucleotide triphosphate hydrolases"/>
    <property type="match status" value="3"/>
</dbReference>
<comment type="caution">
    <text evidence="17">The sequence shown here is derived from an EMBL/GenBank/DDBJ whole genome shotgun (WGS) entry which is preliminary data.</text>
</comment>
<evidence type="ECO:0000256" key="9">
    <source>
        <dbReference type="ARBA" id="ARBA00023204"/>
    </source>
</evidence>
<dbReference type="EMBL" id="JAERRB010000002">
    <property type="protein sequence ID" value="MBL0741215.1"/>
    <property type="molecule type" value="Genomic_DNA"/>
</dbReference>
<evidence type="ECO:0000256" key="3">
    <source>
        <dbReference type="ARBA" id="ARBA00022763"/>
    </source>
</evidence>
<keyword evidence="4 14" id="KW-0378">Hydrolase</keyword>
<keyword evidence="6" id="KW-0269">Exonuclease</keyword>
<dbReference type="InterPro" id="IPR038726">
    <property type="entry name" value="PDDEXK_AddAB-type"/>
</dbReference>
<dbReference type="PANTHER" id="PTHR11070:SF67">
    <property type="entry name" value="DNA 3'-5' HELICASE"/>
    <property type="match status" value="1"/>
</dbReference>
<dbReference type="PANTHER" id="PTHR11070">
    <property type="entry name" value="UVRD / RECB / PCRA DNA HELICASE FAMILY MEMBER"/>
    <property type="match status" value="1"/>
</dbReference>
<evidence type="ECO:0000256" key="1">
    <source>
        <dbReference type="ARBA" id="ARBA00022722"/>
    </source>
</evidence>
<dbReference type="InterPro" id="IPR014016">
    <property type="entry name" value="UvrD-like_ATP-bd"/>
</dbReference>
<comment type="catalytic activity">
    <reaction evidence="11">
        <text>Couples ATP hydrolysis with the unwinding of duplex DNA by translocating in the 3'-5' direction.</text>
        <dbReference type="EC" id="5.6.2.4"/>
    </reaction>
</comment>
<comment type="catalytic activity">
    <reaction evidence="13">
        <text>ATP + H2O = ADP + phosphate + H(+)</text>
        <dbReference type="Rhea" id="RHEA:13065"/>
        <dbReference type="ChEBI" id="CHEBI:15377"/>
        <dbReference type="ChEBI" id="CHEBI:15378"/>
        <dbReference type="ChEBI" id="CHEBI:30616"/>
        <dbReference type="ChEBI" id="CHEBI:43474"/>
        <dbReference type="ChEBI" id="CHEBI:456216"/>
        <dbReference type="EC" id="5.6.2.4"/>
    </reaction>
</comment>
<dbReference type="InterPro" id="IPR011604">
    <property type="entry name" value="PDDEXK-like_dom_sf"/>
</dbReference>
<name>A0ABS1KPF2_9BACT</name>
<reference evidence="17 18" key="1">
    <citation type="submission" date="2021-01" db="EMBL/GenBank/DDBJ databases">
        <title>Chryseolinea sp. Jin1 Genome sequencing and assembly.</title>
        <authorList>
            <person name="Kim I."/>
        </authorList>
    </citation>
    <scope>NUCLEOTIDE SEQUENCE [LARGE SCALE GENOMIC DNA]</scope>
    <source>
        <strain evidence="17 18">Jin1</strain>
    </source>
</reference>
<feature type="domain" description="UvrD-like helicase ATP-binding" evidence="15">
    <location>
        <begin position="1"/>
        <end position="442"/>
    </location>
</feature>
<dbReference type="Gene3D" id="1.10.3170.10">
    <property type="entry name" value="Recbcd, chain B, domain 2"/>
    <property type="match status" value="1"/>
</dbReference>
<evidence type="ECO:0000256" key="6">
    <source>
        <dbReference type="ARBA" id="ARBA00022839"/>
    </source>
</evidence>
<dbReference type="InterPro" id="IPR027417">
    <property type="entry name" value="P-loop_NTPase"/>
</dbReference>
<evidence type="ECO:0000259" key="15">
    <source>
        <dbReference type="PROSITE" id="PS51198"/>
    </source>
</evidence>
<evidence type="ECO:0000259" key="16">
    <source>
        <dbReference type="PROSITE" id="PS51217"/>
    </source>
</evidence>
<evidence type="ECO:0000256" key="13">
    <source>
        <dbReference type="ARBA" id="ARBA00048988"/>
    </source>
</evidence>
<evidence type="ECO:0000313" key="18">
    <source>
        <dbReference type="Proteomes" id="UP000613030"/>
    </source>
</evidence>